<dbReference type="InParanoid" id="A0A369J7H6"/>
<organism evidence="2 3">
    <name type="scientific">Hypsizygus marmoreus</name>
    <name type="common">White beech mushroom</name>
    <name type="synonym">Agaricus marmoreus</name>
    <dbReference type="NCBI Taxonomy" id="39966"/>
    <lineage>
        <taxon>Eukaryota</taxon>
        <taxon>Fungi</taxon>
        <taxon>Dikarya</taxon>
        <taxon>Basidiomycota</taxon>
        <taxon>Agaricomycotina</taxon>
        <taxon>Agaricomycetes</taxon>
        <taxon>Agaricomycetidae</taxon>
        <taxon>Agaricales</taxon>
        <taxon>Tricholomatineae</taxon>
        <taxon>Lyophyllaceae</taxon>
        <taxon>Hypsizygus</taxon>
    </lineage>
</organism>
<feature type="region of interest" description="Disordered" evidence="1">
    <location>
        <begin position="54"/>
        <end position="75"/>
    </location>
</feature>
<feature type="compositionally biased region" description="Basic and acidic residues" evidence="1">
    <location>
        <begin position="54"/>
        <end position="72"/>
    </location>
</feature>
<dbReference type="Proteomes" id="UP000076154">
    <property type="component" value="Unassembled WGS sequence"/>
</dbReference>
<keyword evidence="3" id="KW-1185">Reference proteome</keyword>
<name>A0A369J7H6_HYPMA</name>
<evidence type="ECO:0000313" key="2">
    <source>
        <dbReference type="EMBL" id="RDB16375.1"/>
    </source>
</evidence>
<sequence length="120" mass="13174">MLGVGSGDYLNAFSGQSTIYAHDIPGHSALRNGQSVKGLGSGSVGDLLIHMPHPEVSFHGRNGTKEKRDVRPRPVHPLRLLRRFHRASRFRIEHRTQKDTQGELPKASCCGYHVGLNLGA</sequence>
<evidence type="ECO:0000313" key="3">
    <source>
        <dbReference type="Proteomes" id="UP000076154"/>
    </source>
</evidence>
<gene>
    <name evidence="2" type="ORF">Hypma_002883</name>
</gene>
<dbReference type="AlphaFoldDB" id="A0A369J7H6"/>
<comment type="caution">
    <text evidence="2">The sequence shown here is derived from an EMBL/GenBank/DDBJ whole genome shotgun (WGS) entry which is preliminary data.</text>
</comment>
<dbReference type="EMBL" id="LUEZ02000124">
    <property type="protein sequence ID" value="RDB16375.1"/>
    <property type="molecule type" value="Genomic_DNA"/>
</dbReference>
<proteinExistence type="predicted"/>
<protein>
    <submittedName>
        <fullName evidence="2">Uncharacterized protein</fullName>
    </submittedName>
</protein>
<accession>A0A369J7H6</accession>
<reference evidence="2" key="1">
    <citation type="submission" date="2018-04" db="EMBL/GenBank/DDBJ databases">
        <title>Whole genome sequencing of Hypsizygus marmoreus.</title>
        <authorList>
            <person name="Choi I.-G."/>
            <person name="Min B."/>
            <person name="Kim J.-G."/>
            <person name="Kim S."/>
            <person name="Oh Y.-L."/>
            <person name="Kong W.-S."/>
            <person name="Park H."/>
            <person name="Jeong J."/>
            <person name="Song E.-S."/>
        </authorList>
    </citation>
    <scope>NUCLEOTIDE SEQUENCE [LARGE SCALE GENOMIC DNA]</scope>
    <source>
        <strain evidence="2">51987-8</strain>
    </source>
</reference>
<evidence type="ECO:0000256" key="1">
    <source>
        <dbReference type="SAM" id="MobiDB-lite"/>
    </source>
</evidence>